<dbReference type="Proteomes" id="UP000239415">
    <property type="component" value="Unassembled WGS sequence"/>
</dbReference>
<evidence type="ECO:0000256" key="1">
    <source>
        <dbReference type="SAM" id="Phobius"/>
    </source>
</evidence>
<keyword evidence="1" id="KW-0812">Transmembrane</keyword>
<keyword evidence="1" id="KW-1133">Transmembrane helix</keyword>
<keyword evidence="3" id="KW-1185">Reference proteome</keyword>
<keyword evidence="1" id="KW-0472">Membrane</keyword>
<evidence type="ECO:0008006" key="4">
    <source>
        <dbReference type="Google" id="ProtNLM"/>
    </source>
</evidence>
<dbReference type="EMBL" id="PVMZ01000001">
    <property type="protein sequence ID" value="PRX25591.1"/>
    <property type="molecule type" value="Genomic_DNA"/>
</dbReference>
<protein>
    <recommendedName>
        <fullName evidence="4">DUF1360 domain-containing protein</fullName>
    </recommendedName>
</protein>
<feature type="transmembrane region" description="Helical" evidence="1">
    <location>
        <begin position="15"/>
        <end position="42"/>
    </location>
</feature>
<organism evidence="2 3">
    <name type="scientific">Actinoplanes italicus</name>
    <dbReference type="NCBI Taxonomy" id="113567"/>
    <lineage>
        <taxon>Bacteria</taxon>
        <taxon>Bacillati</taxon>
        <taxon>Actinomycetota</taxon>
        <taxon>Actinomycetes</taxon>
        <taxon>Micromonosporales</taxon>
        <taxon>Micromonosporaceae</taxon>
        <taxon>Actinoplanes</taxon>
    </lineage>
</organism>
<sequence>MECERLDRLYGHNDIVMITCVLLLIELAVVPLAAARLTRLICADKITEPLRMAAARRLPDQSLLLYLLFCRWCMSIWTAVPMAAAWWAASSLPRWSGWWWLDVPTVALALSHVTGLLVRAEPED</sequence>
<gene>
    <name evidence="2" type="ORF">CLV67_101308</name>
</gene>
<evidence type="ECO:0000313" key="2">
    <source>
        <dbReference type="EMBL" id="PRX25591.1"/>
    </source>
</evidence>
<reference evidence="2 3" key="1">
    <citation type="submission" date="2018-03" db="EMBL/GenBank/DDBJ databases">
        <title>Genomic Encyclopedia of Archaeal and Bacterial Type Strains, Phase II (KMG-II): from individual species to whole genera.</title>
        <authorList>
            <person name="Goeker M."/>
        </authorList>
    </citation>
    <scope>NUCLEOTIDE SEQUENCE [LARGE SCALE GENOMIC DNA]</scope>
    <source>
        <strain evidence="2 3">DSM 43146</strain>
    </source>
</reference>
<accession>A0A2T0KPC4</accession>
<comment type="caution">
    <text evidence="2">The sequence shown here is derived from an EMBL/GenBank/DDBJ whole genome shotgun (WGS) entry which is preliminary data.</text>
</comment>
<feature type="transmembrane region" description="Helical" evidence="1">
    <location>
        <begin position="63"/>
        <end position="86"/>
    </location>
</feature>
<evidence type="ECO:0000313" key="3">
    <source>
        <dbReference type="Proteomes" id="UP000239415"/>
    </source>
</evidence>
<proteinExistence type="predicted"/>
<feature type="transmembrane region" description="Helical" evidence="1">
    <location>
        <begin position="98"/>
        <end position="118"/>
    </location>
</feature>
<dbReference type="AlphaFoldDB" id="A0A2T0KPC4"/>
<name>A0A2T0KPC4_9ACTN</name>